<organism evidence="10 11">
    <name type="scientific">Cyprinus carpio</name>
    <name type="common">Common carp</name>
    <dbReference type="NCBI Taxonomy" id="7962"/>
    <lineage>
        <taxon>Eukaryota</taxon>
        <taxon>Metazoa</taxon>
        <taxon>Chordata</taxon>
        <taxon>Craniata</taxon>
        <taxon>Vertebrata</taxon>
        <taxon>Euteleostomi</taxon>
        <taxon>Actinopterygii</taxon>
        <taxon>Neopterygii</taxon>
        <taxon>Teleostei</taxon>
        <taxon>Ostariophysi</taxon>
        <taxon>Cypriniformes</taxon>
        <taxon>Cyprinidae</taxon>
        <taxon>Cyprininae</taxon>
        <taxon>Cyprinus</taxon>
    </lineage>
</organism>
<evidence type="ECO:0000256" key="3">
    <source>
        <dbReference type="ARBA" id="ARBA00022475"/>
    </source>
</evidence>
<evidence type="ECO:0000256" key="5">
    <source>
        <dbReference type="ARBA" id="ARBA00022989"/>
    </source>
</evidence>
<evidence type="ECO:0000256" key="4">
    <source>
        <dbReference type="ARBA" id="ARBA00022692"/>
    </source>
</evidence>
<dbReference type="InterPro" id="IPR004937">
    <property type="entry name" value="Urea_transporter"/>
</dbReference>
<proteinExistence type="inferred from homology"/>
<dbReference type="Gene3D" id="1.10.3430.10">
    <property type="entry name" value="Ammonium transporter AmtB like domains"/>
    <property type="match status" value="1"/>
</dbReference>
<dbReference type="GO" id="GO:0005886">
    <property type="term" value="C:plasma membrane"/>
    <property type="evidence" value="ECO:0007669"/>
    <property type="project" value="UniProtKB-SubCell"/>
</dbReference>
<keyword evidence="9" id="KW-0732">Signal</keyword>
<dbReference type="PANTHER" id="PTHR10464">
    <property type="entry name" value="UREA TRANSPORTER"/>
    <property type="match status" value="1"/>
</dbReference>
<evidence type="ECO:0000256" key="6">
    <source>
        <dbReference type="ARBA" id="ARBA00023136"/>
    </source>
</evidence>
<keyword evidence="4 8" id="KW-0812">Transmembrane</keyword>
<dbReference type="Ensembl" id="ENSCCRT00020115783.1">
    <property type="protein sequence ID" value="ENSCCRP00020105981.1"/>
    <property type="gene ID" value="ENSCCRG00020048404.1"/>
</dbReference>
<feature type="transmembrane region" description="Helical" evidence="8">
    <location>
        <begin position="173"/>
        <end position="206"/>
    </location>
</feature>
<accession>A0A8C2Q4M8</accession>
<feature type="transmembrane region" description="Helical" evidence="8">
    <location>
        <begin position="120"/>
        <end position="137"/>
    </location>
</feature>
<sequence>MLGMLGLLTFTAVLGQDEEVSSGLHSFNGMLVALLMGLLSSAGALPVCLCEAQFGFILGHWDLPVSVLPFNTVILLYLVCTGTSNPYFPNYPAQPPGAPESTNHTQLHNKTQITCHLCNIYPVILLIRFYCIVPLALPLIPHSSVFLFVIFLFSLFNPFIFTHNGPFLPPSIFIIFPIHISPEICVCVCVCVFRCILLHIYCITLVC</sequence>
<comment type="catalytic activity">
    <reaction evidence="7">
        <text>urea(in) = urea(out)</text>
        <dbReference type="Rhea" id="RHEA:32799"/>
        <dbReference type="ChEBI" id="CHEBI:16199"/>
    </reaction>
</comment>
<dbReference type="Proteomes" id="UP000694701">
    <property type="component" value="Unplaced"/>
</dbReference>
<keyword evidence="3" id="KW-1003">Cell membrane</keyword>
<evidence type="ECO:0000313" key="10">
    <source>
        <dbReference type="Ensembl" id="ENSCCRP00020105981.1"/>
    </source>
</evidence>
<keyword evidence="6 8" id="KW-0472">Membrane</keyword>
<feature type="transmembrane region" description="Helical" evidence="8">
    <location>
        <begin position="61"/>
        <end position="79"/>
    </location>
</feature>
<comment type="similarity">
    <text evidence="2">Belongs to the urea transporter family.</text>
</comment>
<dbReference type="Pfam" id="PF03253">
    <property type="entry name" value="UT"/>
    <property type="match status" value="1"/>
</dbReference>
<keyword evidence="5 8" id="KW-1133">Transmembrane helix</keyword>
<name>A0A8C2Q4M8_CYPCA</name>
<evidence type="ECO:0000256" key="9">
    <source>
        <dbReference type="SAM" id="SignalP"/>
    </source>
</evidence>
<dbReference type="PANTHER" id="PTHR10464:SF9">
    <property type="entry name" value="UREA TRANSPORTER"/>
    <property type="match status" value="1"/>
</dbReference>
<dbReference type="GO" id="GO:0015204">
    <property type="term" value="F:urea transmembrane transporter activity"/>
    <property type="evidence" value="ECO:0007669"/>
    <property type="project" value="InterPro"/>
</dbReference>
<feature type="transmembrane region" description="Helical" evidence="8">
    <location>
        <begin position="31"/>
        <end position="49"/>
    </location>
</feature>
<comment type="subcellular location">
    <subcellularLocation>
        <location evidence="1">Cell membrane</location>
        <topology evidence="1">Multi-pass membrane protein</topology>
    </subcellularLocation>
</comment>
<dbReference type="InterPro" id="IPR029020">
    <property type="entry name" value="Ammonium/urea_transptr"/>
</dbReference>
<evidence type="ECO:0000256" key="2">
    <source>
        <dbReference type="ARBA" id="ARBA00005914"/>
    </source>
</evidence>
<feature type="transmembrane region" description="Helical" evidence="8">
    <location>
        <begin position="144"/>
        <end position="161"/>
    </location>
</feature>
<feature type="chain" id="PRO_5046921794" evidence="9">
    <location>
        <begin position="16"/>
        <end position="207"/>
    </location>
</feature>
<evidence type="ECO:0000256" key="7">
    <source>
        <dbReference type="ARBA" id="ARBA00033993"/>
    </source>
</evidence>
<protein>
    <submittedName>
        <fullName evidence="10">Uncharacterized protein</fullName>
    </submittedName>
</protein>
<evidence type="ECO:0000313" key="11">
    <source>
        <dbReference type="Proteomes" id="UP000694701"/>
    </source>
</evidence>
<evidence type="ECO:0000256" key="8">
    <source>
        <dbReference type="SAM" id="Phobius"/>
    </source>
</evidence>
<evidence type="ECO:0000256" key="1">
    <source>
        <dbReference type="ARBA" id="ARBA00004651"/>
    </source>
</evidence>
<feature type="signal peptide" evidence="9">
    <location>
        <begin position="1"/>
        <end position="15"/>
    </location>
</feature>
<dbReference type="AlphaFoldDB" id="A0A8C2Q4M8"/>
<reference evidence="10" key="1">
    <citation type="submission" date="2025-08" db="UniProtKB">
        <authorList>
            <consortium name="Ensembl"/>
        </authorList>
    </citation>
    <scope>IDENTIFICATION</scope>
</reference>